<dbReference type="AlphaFoldDB" id="A0A9N9IHD4"/>
<gene>
    <name evidence="1" type="ORF">FCALED_LOCUS15293</name>
</gene>
<dbReference type="Proteomes" id="UP000789570">
    <property type="component" value="Unassembled WGS sequence"/>
</dbReference>
<organism evidence="1 2">
    <name type="scientific">Funneliformis caledonium</name>
    <dbReference type="NCBI Taxonomy" id="1117310"/>
    <lineage>
        <taxon>Eukaryota</taxon>
        <taxon>Fungi</taxon>
        <taxon>Fungi incertae sedis</taxon>
        <taxon>Mucoromycota</taxon>
        <taxon>Glomeromycotina</taxon>
        <taxon>Glomeromycetes</taxon>
        <taxon>Glomerales</taxon>
        <taxon>Glomeraceae</taxon>
        <taxon>Funneliformis</taxon>
    </lineage>
</organism>
<keyword evidence="2" id="KW-1185">Reference proteome</keyword>
<feature type="non-terminal residue" evidence="1">
    <location>
        <position position="1"/>
    </location>
</feature>
<dbReference type="EMBL" id="CAJVPQ010013423">
    <property type="protein sequence ID" value="CAG8735762.1"/>
    <property type="molecule type" value="Genomic_DNA"/>
</dbReference>
<name>A0A9N9IHD4_9GLOM</name>
<comment type="caution">
    <text evidence="1">The sequence shown here is derived from an EMBL/GenBank/DDBJ whole genome shotgun (WGS) entry which is preliminary data.</text>
</comment>
<sequence length="64" mass="7381">PNSLLTKAATNTKKITNFFKKSDTQDINQNTIEDTSNDSKSDIINLYTYQLTEKIKDLKEQLEK</sequence>
<proteinExistence type="predicted"/>
<accession>A0A9N9IHD4</accession>
<evidence type="ECO:0000313" key="1">
    <source>
        <dbReference type="EMBL" id="CAG8735762.1"/>
    </source>
</evidence>
<evidence type="ECO:0000313" key="2">
    <source>
        <dbReference type="Proteomes" id="UP000789570"/>
    </source>
</evidence>
<reference evidence="1" key="1">
    <citation type="submission" date="2021-06" db="EMBL/GenBank/DDBJ databases">
        <authorList>
            <person name="Kallberg Y."/>
            <person name="Tangrot J."/>
            <person name="Rosling A."/>
        </authorList>
    </citation>
    <scope>NUCLEOTIDE SEQUENCE</scope>
    <source>
        <strain evidence="1">UK204</strain>
    </source>
</reference>
<protein>
    <submittedName>
        <fullName evidence="1">2753_t:CDS:1</fullName>
    </submittedName>
</protein>